<protein>
    <submittedName>
        <fullName evidence="9">Nitroreductase</fullName>
    </submittedName>
</protein>
<dbReference type="PANTHER" id="PTHR23026:SF125">
    <property type="entry name" value="OXYGEN-INSENSITIVE NAD(P)H NITROREDUCTASE"/>
    <property type="match status" value="1"/>
</dbReference>
<dbReference type="RefSeq" id="WP_009840040.1">
    <property type="nucleotide sequence ID" value="NZ_CH959301.1"/>
</dbReference>
<comment type="similarity">
    <text evidence="2">Belongs to the nitroreductase family.</text>
</comment>
<evidence type="ECO:0000313" key="10">
    <source>
        <dbReference type="Proteomes" id="UP000006201"/>
    </source>
</evidence>
<dbReference type="HOGENOM" id="CLU_070764_4_1_6"/>
<dbReference type="OrthoDB" id="9809288at2"/>
<comment type="cofactor">
    <cofactor evidence="1">
        <name>FMN</name>
        <dbReference type="ChEBI" id="CHEBI:58210"/>
    </cofactor>
</comment>
<dbReference type="eggNOG" id="COG0778">
    <property type="taxonomic scope" value="Bacteria"/>
</dbReference>
<dbReference type="SUPFAM" id="SSF55469">
    <property type="entry name" value="FMN-dependent nitroreductase-like"/>
    <property type="match status" value="1"/>
</dbReference>
<dbReference type="AlphaFoldDB" id="A4CA00"/>
<evidence type="ECO:0000256" key="6">
    <source>
        <dbReference type="ARBA" id="ARBA00023002"/>
    </source>
</evidence>
<accession>A4CA00</accession>
<evidence type="ECO:0000256" key="3">
    <source>
        <dbReference type="ARBA" id="ARBA00022630"/>
    </source>
</evidence>
<name>A4CA00_9GAMM</name>
<feature type="domain" description="Nitroreductase" evidence="8">
    <location>
        <begin position="8"/>
        <end position="184"/>
    </location>
</feature>
<evidence type="ECO:0000256" key="7">
    <source>
        <dbReference type="ARBA" id="ARBA00023027"/>
    </source>
</evidence>
<evidence type="ECO:0000256" key="2">
    <source>
        <dbReference type="ARBA" id="ARBA00007118"/>
    </source>
</evidence>
<dbReference type="GO" id="GO:0046857">
    <property type="term" value="F:oxidoreductase activity, acting on other nitrogenous compounds as donors, with NAD or NADP as acceptor"/>
    <property type="evidence" value="ECO:0007669"/>
    <property type="project" value="TreeGrafter"/>
</dbReference>
<sequence length="208" mass="22895">MSLLTALNWRYAVKEFAQKSLSEQNIQHLIEAVRLAPAAYGIQPYKLIVISSEKIKQACLVHSYGQDKVMNCSHLLVLASKTAITDKDITQFITALAVTLNTKSKSLAGYQHNIQSDLLNRSESERSSWATEQTYIALGTLLTSAAILNIDCCPITGFDAQGINHVLDLKTQNLCATVLIPIGYRALTDKAASKPKHRLKIDELVIAL</sequence>
<keyword evidence="7" id="KW-0520">NAD</keyword>
<dbReference type="InterPro" id="IPR029479">
    <property type="entry name" value="Nitroreductase"/>
</dbReference>
<evidence type="ECO:0000256" key="1">
    <source>
        <dbReference type="ARBA" id="ARBA00001917"/>
    </source>
</evidence>
<dbReference type="PANTHER" id="PTHR23026">
    <property type="entry name" value="NADPH NITROREDUCTASE"/>
    <property type="match status" value="1"/>
</dbReference>
<dbReference type="Pfam" id="PF00881">
    <property type="entry name" value="Nitroreductase"/>
    <property type="match status" value="1"/>
</dbReference>
<keyword evidence="3" id="KW-0285">Flavoprotein</keyword>
<dbReference type="InterPro" id="IPR000415">
    <property type="entry name" value="Nitroreductase-like"/>
</dbReference>
<dbReference type="CDD" id="cd02149">
    <property type="entry name" value="NfsB-like"/>
    <property type="match status" value="1"/>
</dbReference>
<keyword evidence="5" id="KW-0521">NADP</keyword>
<dbReference type="STRING" id="87626.PTD2_20372"/>
<evidence type="ECO:0000259" key="8">
    <source>
        <dbReference type="Pfam" id="PF00881"/>
    </source>
</evidence>
<keyword evidence="4" id="KW-0288">FMN</keyword>
<dbReference type="InterPro" id="IPR033878">
    <property type="entry name" value="NfsB-like"/>
</dbReference>
<organism evidence="9 10">
    <name type="scientific">Pseudoalteromonas tunicata D2</name>
    <dbReference type="NCBI Taxonomy" id="87626"/>
    <lineage>
        <taxon>Bacteria</taxon>
        <taxon>Pseudomonadati</taxon>
        <taxon>Pseudomonadota</taxon>
        <taxon>Gammaproteobacteria</taxon>
        <taxon>Alteromonadales</taxon>
        <taxon>Pseudoalteromonadaceae</taxon>
        <taxon>Pseudoalteromonas</taxon>
    </lineage>
</organism>
<dbReference type="InterPro" id="IPR050627">
    <property type="entry name" value="Nitroreductase/BluB"/>
</dbReference>
<keyword evidence="6" id="KW-0560">Oxidoreductase</keyword>
<keyword evidence="10" id="KW-1185">Reference proteome</keyword>
<dbReference type="GO" id="GO:0005829">
    <property type="term" value="C:cytosol"/>
    <property type="evidence" value="ECO:0007669"/>
    <property type="project" value="TreeGrafter"/>
</dbReference>
<reference evidence="9 10" key="1">
    <citation type="submission" date="2006-02" db="EMBL/GenBank/DDBJ databases">
        <authorList>
            <person name="Moran M.A."/>
            <person name="Kjelleberg S."/>
            <person name="Egan S."/>
            <person name="Saunders N."/>
            <person name="Thomas T."/>
            <person name="Ferriera S."/>
            <person name="Johnson J."/>
            <person name="Kravitz S."/>
            <person name="Halpern A."/>
            <person name="Remington K."/>
            <person name="Beeson K."/>
            <person name="Tran B."/>
            <person name="Rogers Y.-H."/>
            <person name="Friedman R."/>
            <person name="Venter J.C."/>
        </authorList>
    </citation>
    <scope>NUCLEOTIDE SEQUENCE [LARGE SCALE GENOMIC DNA]</scope>
    <source>
        <strain evidence="9 10">D2</strain>
    </source>
</reference>
<proteinExistence type="inferred from homology"/>
<dbReference type="EMBL" id="AAOH01000004">
    <property type="protein sequence ID" value="EAR28208.1"/>
    <property type="molecule type" value="Genomic_DNA"/>
</dbReference>
<evidence type="ECO:0000256" key="4">
    <source>
        <dbReference type="ARBA" id="ARBA00022643"/>
    </source>
</evidence>
<dbReference type="GO" id="GO:0046256">
    <property type="term" value="P:2,4,6-trinitrotoluene catabolic process"/>
    <property type="evidence" value="ECO:0007669"/>
    <property type="project" value="TreeGrafter"/>
</dbReference>
<dbReference type="Proteomes" id="UP000006201">
    <property type="component" value="Unassembled WGS sequence"/>
</dbReference>
<comment type="caution">
    <text evidence="9">The sequence shown here is derived from an EMBL/GenBank/DDBJ whole genome shotgun (WGS) entry which is preliminary data.</text>
</comment>
<evidence type="ECO:0000256" key="5">
    <source>
        <dbReference type="ARBA" id="ARBA00022857"/>
    </source>
</evidence>
<gene>
    <name evidence="9" type="ORF">PTD2_20372</name>
</gene>
<dbReference type="Gene3D" id="3.40.109.10">
    <property type="entry name" value="NADH Oxidase"/>
    <property type="match status" value="1"/>
</dbReference>
<evidence type="ECO:0000313" key="9">
    <source>
        <dbReference type="EMBL" id="EAR28208.1"/>
    </source>
</evidence>